<reference evidence="1" key="1">
    <citation type="journal article" date="2020" name="Microb. Genom.">
        <title>Genetic diversity of clinical and environmental Mucorales isolates obtained from an investigation of mucormycosis cases among solid organ transplant recipients.</title>
        <authorList>
            <person name="Nguyen M.H."/>
            <person name="Kaul D."/>
            <person name="Muto C."/>
            <person name="Cheng S.J."/>
            <person name="Richter R.A."/>
            <person name="Bruno V.M."/>
            <person name="Liu G."/>
            <person name="Beyhan S."/>
            <person name="Sundermann A.J."/>
            <person name="Mounaud S."/>
            <person name="Pasculle A.W."/>
            <person name="Nierman W.C."/>
            <person name="Driscoll E."/>
            <person name="Cumbie R."/>
            <person name="Clancy C.J."/>
            <person name="Dupont C.L."/>
        </authorList>
    </citation>
    <scope>NUCLEOTIDE SEQUENCE</scope>
    <source>
        <strain evidence="1">GL11</strain>
    </source>
</reference>
<proteinExistence type="predicted"/>
<organism evidence="1 2">
    <name type="scientific">Rhizopus oryzae</name>
    <name type="common">Mucormycosis agent</name>
    <name type="synonym">Rhizopus arrhizus var. delemar</name>
    <dbReference type="NCBI Taxonomy" id="64495"/>
    <lineage>
        <taxon>Eukaryota</taxon>
        <taxon>Fungi</taxon>
        <taxon>Fungi incertae sedis</taxon>
        <taxon>Mucoromycota</taxon>
        <taxon>Mucoromycotina</taxon>
        <taxon>Mucoromycetes</taxon>
        <taxon>Mucorales</taxon>
        <taxon>Mucorineae</taxon>
        <taxon>Rhizopodaceae</taxon>
        <taxon>Rhizopus</taxon>
    </lineage>
</organism>
<dbReference type="AlphaFoldDB" id="A0A9P6WSS1"/>
<dbReference type="Proteomes" id="UP000716291">
    <property type="component" value="Unassembled WGS sequence"/>
</dbReference>
<name>A0A9P6WSS1_RHIOR</name>
<evidence type="ECO:0000313" key="2">
    <source>
        <dbReference type="Proteomes" id="UP000716291"/>
    </source>
</evidence>
<sequence>MVIALPAVFSPWFGHRPLAARITAWWFRIWWMLYVLLEVSTPQFIAEYDTRLQGRAAGRLRGAGAGRLAGRQAVPDARA</sequence>
<gene>
    <name evidence="1" type="ORF">G6F64_015178</name>
</gene>
<dbReference type="EMBL" id="JAANQT010011598">
    <property type="protein sequence ID" value="KAG1274220.1"/>
    <property type="molecule type" value="Genomic_DNA"/>
</dbReference>
<protein>
    <submittedName>
        <fullName evidence="1">Uncharacterized protein</fullName>
    </submittedName>
</protein>
<accession>A0A9P6WSS1</accession>
<evidence type="ECO:0000313" key="1">
    <source>
        <dbReference type="EMBL" id="KAG1274220.1"/>
    </source>
</evidence>
<keyword evidence="2" id="KW-1185">Reference proteome</keyword>
<comment type="caution">
    <text evidence="1">The sequence shown here is derived from an EMBL/GenBank/DDBJ whole genome shotgun (WGS) entry which is preliminary data.</text>
</comment>